<feature type="compositionally biased region" description="Low complexity" evidence="1">
    <location>
        <begin position="83"/>
        <end position="116"/>
    </location>
</feature>
<feature type="region of interest" description="Disordered" evidence="1">
    <location>
        <begin position="35"/>
        <end position="118"/>
    </location>
</feature>
<gene>
    <name evidence="4" type="ORF">ACETAC_10795</name>
</gene>
<evidence type="ECO:0000259" key="3">
    <source>
        <dbReference type="Pfam" id="PF14478"/>
    </source>
</evidence>
<dbReference type="InterPro" id="IPR027954">
    <property type="entry name" value="Transcobalamin-like_C"/>
</dbReference>
<keyword evidence="2" id="KW-0812">Transmembrane</keyword>
<keyword evidence="2" id="KW-1133">Transmembrane helix</keyword>
<proteinExistence type="predicted"/>
<keyword evidence="2" id="KW-0472">Membrane</keyword>
<keyword evidence="5" id="KW-1185">Reference proteome</keyword>
<name>A0A975AVN4_9THEO</name>
<evidence type="ECO:0000256" key="1">
    <source>
        <dbReference type="SAM" id="MobiDB-lite"/>
    </source>
</evidence>
<dbReference type="KEGG" id="aaut:ACETAC_10795"/>
<feature type="compositionally biased region" description="Polar residues" evidence="1">
    <location>
        <begin position="43"/>
        <end position="82"/>
    </location>
</feature>
<evidence type="ECO:0000313" key="5">
    <source>
        <dbReference type="Proteomes" id="UP000671913"/>
    </source>
</evidence>
<accession>A0A975AVN4</accession>
<evidence type="ECO:0000256" key="2">
    <source>
        <dbReference type="SAM" id="Phobius"/>
    </source>
</evidence>
<evidence type="ECO:0000313" key="4">
    <source>
        <dbReference type="EMBL" id="QSZ27301.1"/>
    </source>
</evidence>
<dbReference type="EMBL" id="CP060096">
    <property type="protein sequence ID" value="QSZ27301.1"/>
    <property type="molecule type" value="Genomic_DNA"/>
</dbReference>
<sequence>MKQKLTYLAIFLIIIAAVAVPALYMNKVFHPQQQYKQSEESKANNNLKNNKGQSAANANQTNDNQKASSSENNSQPSTNPLETNTDNKTQTAANANQQAAASTSSTSSSNNATPTTPENGCRVWIAIVGKNGEFLFKPQQVVVKQDNKWGITALGALDATGLPYIGKPTWPDFIDSIAGQANSGVEGWMYSVNGEVPNHMADKHPVKTGDKIIWWYSKSMDQPPPSWDSLLHKQ</sequence>
<feature type="transmembrane region" description="Helical" evidence="2">
    <location>
        <begin position="7"/>
        <end position="25"/>
    </location>
</feature>
<protein>
    <submittedName>
        <fullName evidence="4">DUF4430 domain-containing protein</fullName>
    </submittedName>
</protein>
<reference evidence="4" key="1">
    <citation type="submission" date="2020-08" db="EMBL/GenBank/DDBJ databases">
        <title>Genomic insights into the carbon and energy metabolism of the first obligate autotrophic acetogenic bacterium Aceticella autotrophica gen. nov., sp. nov.</title>
        <authorList>
            <person name="Toshchakov S.V."/>
            <person name="Elcheninov A.G."/>
            <person name="Kublanov I.V."/>
            <person name="Frolov E.N."/>
            <person name="Lebedinsky A.V."/>
        </authorList>
    </citation>
    <scope>NUCLEOTIDE SEQUENCE</scope>
    <source>
        <strain evidence="4">3443-3Ac</strain>
    </source>
</reference>
<dbReference type="Pfam" id="PF14478">
    <property type="entry name" value="DUF4430"/>
    <property type="match status" value="1"/>
</dbReference>
<organism evidence="4 5">
    <name type="scientific">Aceticella autotrophica</name>
    <dbReference type="NCBI Taxonomy" id="2755338"/>
    <lineage>
        <taxon>Bacteria</taxon>
        <taxon>Bacillati</taxon>
        <taxon>Bacillota</taxon>
        <taxon>Clostridia</taxon>
        <taxon>Thermoanaerobacterales</taxon>
        <taxon>Thermoanaerobacteraceae</taxon>
        <taxon>Aceticella</taxon>
    </lineage>
</organism>
<dbReference type="Proteomes" id="UP000671913">
    <property type="component" value="Chromosome"/>
</dbReference>
<dbReference type="Gene3D" id="2.170.130.30">
    <property type="match status" value="1"/>
</dbReference>
<dbReference type="RefSeq" id="WP_284679992.1">
    <property type="nucleotide sequence ID" value="NZ_CP060096.1"/>
</dbReference>
<dbReference type="AlphaFoldDB" id="A0A975AVN4"/>
<feature type="domain" description="Transcobalamin-like C-terminal" evidence="3">
    <location>
        <begin position="152"/>
        <end position="218"/>
    </location>
</feature>